<evidence type="ECO:0000313" key="2">
    <source>
        <dbReference type="EMBL" id="KOS57650.1"/>
    </source>
</evidence>
<evidence type="ECO:0000313" key="3">
    <source>
        <dbReference type="Proteomes" id="UP000037712"/>
    </source>
</evidence>
<keyword evidence="1" id="KW-0472">Membrane</keyword>
<organism evidence="2 3">
    <name type="scientific">Rhodococcus rhodochrous KG-21</name>
    <dbReference type="NCBI Taxonomy" id="1441923"/>
    <lineage>
        <taxon>Bacteria</taxon>
        <taxon>Bacillati</taxon>
        <taxon>Actinomycetota</taxon>
        <taxon>Actinomycetes</taxon>
        <taxon>Mycobacteriales</taxon>
        <taxon>Nocardiaceae</taxon>
        <taxon>Rhodococcus</taxon>
    </lineage>
</organism>
<feature type="transmembrane region" description="Helical" evidence="1">
    <location>
        <begin position="41"/>
        <end position="60"/>
    </location>
</feature>
<dbReference type="Proteomes" id="UP000037712">
    <property type="component" value="Unassembled WGS sequence"/>
</dbReference>
<dbReference type="EMBL" id="AZYO01000003">
    <property type="protein sequence ID" value="KOS57650.1"/>
    <property type="molecule type" value="Genomic_DNA"/>
</dbReference>
<reference evidence="3" key="2">
    <citation type="submission" date="2015-01" db="EMBL/GenBank/DDBJ databases">
        <title>Draft genome sequence of potential hydrocarbon metabolising strain of Rhodococcus rhodochrous.</title>
        <authorList>
            <person name="Aggarwal R.K."/>
            <person name="Dawar C."/>
        </authorList>
    </citation>
    <scope>NUCLEOTIDE SEQUENCE [LARGE SCALE GENOMIC DNA]</scope>
    <source>
        <strain evidence="3">KG-21</strain>
    </source>
</reference>
<protein>
    <submittedName>
        <fullName evidence="2">Uncharacterized protein</fullName>
    </submittedName>
</protein>
<reference evidence="2 3" key="1">
    <citation type="journal article" date="2015" name="Genome Announc.">
        <title>Draft Genome Sequence of Rhodococcus rhodochrous Strain KG-21, a Soil Isolate from Oil Fields of Krishna-Godavari Basin, India.</title>
        <authorList>
            <person name="Dawar C."/>
            <person name="Aggarwal R.K."/>
        </authorList>
    </citation>
    <scope>NUCLEOTIDE SEQUENCE [LARGE SCALE GENOMIC DNA]</scope>
    <source>
        <strain evidence="2 3">KG-21</strain>
    </source>
</reference>
<dbReference type="AlphaFoldDB" id="A0A0M9WQD4"/>
<gene>
    <name evidence="2" type="ORF">Z051_02465</name>
</gene>
<accession>A0A0M9WQD4</accession>
<keyword evidence="1" id="KW-1133">Transmembrane helix</keyword>
<proteinExistence type="predicted"/>
<keyword evidence="1" id="KW-0812">Transmembrane</keyword>
<comment type="caution">
    <text evidence="2">The sequence shown here is derived from an EMBL/GenBank/DDBJ whole genome shotgun (WGS) entry which is preliminary data.</text>
</comment>
<dbReference type="PATRIC" id="fig|1441923.3.peg.533"/>
<sequence length="69" mass="6963">MSVVAAGVLGAIITLSAVDELLPGYQPVASWATGVGLAHAGWWLAAGFAAIWVAAAVTLWTRRGSAVVS</sequence>
<evidence type="ECO:0000256" key="1">
    <source>
        <dbReference type="SAM" id="Phobius"/>
    </source>
</evidence>
<name>A0A0M9WQD4_RHORH</name>